<evidence type="ECO:0000313" key="3">
    <source>
        <dbReference type="EMBL" id="QKW48613.1"/>
    </source>
</evidence>
<protein>
    <submittedName>
        <fullName evidence="3">Universal stress protein</fullName>
    </submittedName>
</protein>
<accession>A0A7H8N2S2</accession>
<dbReference type="SUPFAM" id="SSF52402">
    <property type="entry name" value="Adenine nucleotide alpha hydrolases-like"/>
    <property type="match status" value="2"/>
</dbReference>
<gene>
    <name evidence="3" type="ORF">HUT08_02560</name>
</gene>
<feature type="domain" description="UspA" evidence="2">
    <location>
        <begin position="1"/>
        <end position="135"/>
    </location>
</feature>
<comment type="similarity">
    <text evidence="1">Belongs to the universal stress protein A family.</text>
</comment>
<dbReference type="InterPro" id="IPR006015">
    <property type="entry name" value="Universal_stress_UspA"/>
</dbReference>
<keyword evidence="4" id="KW-1185">Reference proteome</keyword>
<dbReference type="Pfam" id="PF00582">
    <property type="entry name" value="Usp"/>
    <property type="match status" value="2"/>
</dbReference>
<dbReference type="RefSeq" id="WP_176160333.1">
    <property type="nucleotide sequence ID" value="NZ_CP054929.1"/>
</dbReference>
<dbReference type="InterPro" id="IPR014729">
    <property type="entry name" value="Rossmann-like_a/b/a_fold"/>
</dbReference>
<dbReference type="PANTHER" id="PTHR46553">
    <property type="entry name" value="ADENINE NUCLEOTIDE ALPHA HYDROLASES-LIKE SUPERFAMILY PROTEIN"/>
    <property type="match status" value="1"/>
</dbReference>
<evidence type="ECO:0000313" key="4">
    <source>
        <dbReference type="Proteomes" id="UP000509303"/>
    </source>
</evidence>
<name>A0A7H8N2S2_9ACTN</name>
<sequence length="299" mass="31761">MLRPVAVGFDGSRESLAAAHWAAREALRRGLPLRLVQAYEPRPGGRGGSVVDTRALRAQGRLRLAEANLRQCHPRLVVAPERPGAPATQALLDVAERSEMLVLGSRGHGGVTGFLLGSVGLATAARAASPVVFVRSSESSVDEHLADEDGLPSVETPYRDVVLGLDLRRPCDELLRFAFETAAARGGGLHAVYAWHLPAEYGYEAGPLVERTGPRSGSEAAQALTGTLQRWCAKFPQVTVVEQVTAGRASRTLLRAASEAGLLVVGRSTRRSVVGTRLGPVAHMAIHHARCPVAVVPHD</sequence>
<dbReference type="PRINTS" id="PR01438">
    <property type="entry name" value="UNVRSLSTRESS"/>
</dbReference>
<evidence type="ECO:0000256" key="1">
    <source>
        <dbReference type="ARBA" id="ARBA00008791"/>
    </source>
</evidence>
<proteinExistence type="inferred from homology"/>
<evidence type="ECO:0000259" key="2">
    <source>
        <dbReference type="Pfam" id="PF00582"/>
    </source>
</evidence>
<dbReference type="Gene3D" id="3.40.50.620">
    <property type="entry name" value="HUPs"/>
    <property type="match status" value="2"/>
</dbReference>
<dbReference type="InterPro" id="IPR006016">
    <property type="entry name" value="UspA"/>
</dbReference>
<reference evidence="3 4" key="1">
    <citation type="submission" date="2020-06" db="EMBL/GenBank/DDBJ databases">
        <title>Genome mining for natural products.</title>
        <authorList>
            <person name="Zhang B."/>
            <person name="Shi J."/>
            <person name="Ge H."/>
        </authorList>
    </citation>
    <scope>NUCLEOTIDE SEQUENCE [LARGE SCALE GENOMIC DNA]</scope>
    <source>
        <strain evidence="3 4">NA00687</strain>
    </source>
</reference>
<dbReference type="Proteomes" id="UP000509303">
    <property type="component" value="Chromosome"/>
</dbReference>
<dbReference type="PANTHER" id="PTHR46553:SF3">
    <property type="entry name" value="ADENINE NUCLEOTIDE ALPHA HYDROLASES-LIKE SUPERFAMILY PROTEIN"/>
    <property type="match status" value="1"/>
</dbReference>
<dbReference type="AlphaFoldDB" id="A0A7H8N2S2"/>
<dbReference type="EMBL" id="CP054929">
    <property type="protein sequence ID" value="QKW48613.1"/>
    <property type="molecule type" value="Genomic_DNA"/>
</dbReference>
<feature type="domain" description="UspA" evidence="2">
    <location>
        <begin position="158"/>
        <end position="297"/>
    </location>
</feature>
<organism evidence="3 4">
    <name type="scientific">Streptomyces buecherae</name>
    <dbReference type="NCBI Taxonomy" id="2763006"/>
    <lineage>
        <taxon>Bacteria</taxon>
        <taxon>Bacillati</taxon>
        <taxon>Actinomycetota</taxon>
        <taxon>Actinomycetes</taxon>
        <taxon>Kitasatosporales</taxon>
        <taxon>Streptomycetaceae</taxon>
        <taxon>Streptomyces</taxon>
    </lineage>
</organism>